<organism evidence="1 2">
    <name type="scientific">Achromobacter phage phiAxp-2</name>
    <dbReference type="NCBI Taxonomy" id="1664246"/>
    <lineage>
        <taxon>Viruses</taxon>
        <taxon>Duplodnaviria</taxon>
        <taxon>Heunggongvirae</taxon>
        <taxon>Uroviricota</taxon>
        <taxon>Caudoviricetes</taxon>
        <taxon>Casjensviridae</taxon>
        <taxon>Fengtaivirus</taxon>
        <taxon>Fengtaivirus Axp2</taxon>
    </lineage>
</organism>
<dbReference type="OrthoDB" id="22770at10239"/>
<gene>
    <name evidence="1" type="ORF">ADP64_000053</name>
</gene>
<dbReference type="KEGG" id="vg:26798936"/>
<protein>
    <submittedName>
        <fullName evidence="1">Uncharacterized protein</fullName>
    </submittedName>
</protein>
<evidence type="ECO:0000313" key="1">
    <source>
        <dbReference type="EMBL" id="ALA45417.1"/>
    </source>
</evidence>
<dbReference type="EMBL" id="KT321316">
    <property type="protein sequence ID" value="ALA45417.1"/>
    <property type="molecule type" value="Genomic_DNA"/>
</dbReference>
<proteinExistence type="predicted"/>
<name>A0A0K2FHI1_9CAUD</name>
<dbReference type="GeneID" id="26798936"/>
<sequence length="195" mass="23154">MERFLIWLTDRLPARLIQDNGVNYMIRFYLFTLFGRRFYIHKFLASDPDRGIHNHPWRKAWSFILLGWYFEELRGPSHQTGMTSKGRRVRKVRWFNTLVADTCHRVILPSDEPVWTLFVHTVGDVQEWGFFERKQDDQTIVLRSNDDGWGEGETLPPATEIYTPFQYPGGKKNSEWWKGAPSGRTLRENLARYTQ</sequence>
<dbReference type="RefSeq" id="YP_009226471.1">
    <property type="nucleotide sequence ID" value="NC_029106.1"/>
</dbReference>
<dbReference type="Proteomes" id="UP000201646">
    <property type="component" value="Segment"/>
</dbReference>
<accession>A0A0K2FHI1</accession>
<reference evidence="1" key="1">
    <citation type="submission" date="2015-09" db="EMBL/GenBank/DDBJ databases">
        <authorList>
            <person name="Zhao X."/>
        </authorList>
    </citation>
    <scope>NUCLEOTIDE SEQUENCE</scope>
</reference>
<keyword evidence="2" id="KW-1185">Reference proteome</keyword>
<evidence type="ECO:0000313" key="2">
    <source>
        <dbReference type="Proteomes" id="UP000201646"/>
    </source>
</evidence>